<dbReference type="SUPFAM" id="SSF51430">
    <property type="entry name" value="NAD(P)-linked oxidoreductase"/>
    <property type="match status" value="1"/>
</dbReference>
<dbReference type="EMBL" id="FRFE01000006">
    <property type="protein sequence ID" value="SHO47047.1"/>
    <property type="molecule type" value="Genomic_DNA"/>
</dbReference>
<dbReference type="PROSITE" id="PS51257">
    <property type="entry name" value="PROKAR_LIPOPROTEIN"/>
    <property type="match status" value="1"/>
</dbReference>
<keyword evidence="4" id="KW-1185">Reference proteome</keyword>
<dbReference type="RefSeq" id="WP_073613048.1">
    <property type="nucleotide sequence ID" value="NZ_FRFE01000006.1"/>
</dbReference>
<accession>A0A1M7Y498</accession>
<keyword evidence="1" id="KW-0560">Oxidoreductase</keyword>
<dbReference type="STRING" id="1121416.SAMN02745220_01742"/>
<gene>
    <name evidence="3" type="ORF">SAMN02745220_01742</name>
</gene>
<evidence type="ECO:0000313" key="3">
    <source>
        <dbReference type="EMBL" id="SHO47047.1"/>
    </source>
</evidence>
<dbReference type="CDD" id="cd19076">
    <property type="entry name" value="AKR_AKR13A_13D"/>
    <property type="match status" value="1"/>
</dbReference>
<protein>
    <submittedName>
        <fullName evidence="3">Predicted oxidoreductase</fullName>
    </submittedName>
</protein>
<dbReference type="GO" id="GO:0005737">
    <property type="term" value="C:cytoplasm"/>
    <property type="evidence" value="ECO:0007669"/>
    <property type="project" value="TreeGrafter"/>
</dbReference>
<dbReference type="InterPro" id="IPR050791">
    <property type="entry name" value="Aldo-Keto_reductase"/>
</dbReference>
<organism evidence="3 4">
    <name type="scientific">Desulfopila aestuarii DSM 18488</name>
    <dbReference type="NCBI Taxonomy" id="1121416"/>
    <lineage>
        <taxon>Bacteria</taxon>
        <taxon>Pseudomonadati</taxon>
        <taxon>Thermodesulfobacteriota</taxon>
        <taxon>Desulfobulbia</taxon>
        <taxon>Desulfobulbales</taxon>
        <taxon>Desulfocapsaceae</taxon>
        <taxon>Desulfopila</taxon>
    </lineage>
</organism>
<proteinExistence type="predicted"/>
<reference evidence="3 4" key="1">
    <citation type="submission" date="2016-12" db="EMBL/GenBank/DDBJ databases">
        <authorList>
            <person name="Song W.-J."/>
            <person name="Kurnit D.M."/>
        </authorList>
    </citation>
    <scope>NUCLEOTIDE SEQUENCE [LARGE SCALE GENOMIC DNA]</scope>
    <source>
        <strain evidence="3 4">DSM 18488</strain>
    </source>
</reference>
<dbReference type="AlphaFoldDB" id="A0A1M7Y498"/>
<name>A0A1M7Y498_9BACT</name>
<dbReference type="PANTHER" id="PTHR43625">
    <property type="entry name" value="AFLATOXIN B1 ALDEHYDE REDUCTASE"/>
    <property type="match status" value="1"/>
</dbReference>
<evidence type="ECO:0000256" key="1">
    <source>
        <dbReference type="ARBA" id="ARBA00023002"/>
    </source>
</evidence>
<feature type="domain" description="NADP-dependent oxidoreductase" evidence="2">
    <location>
        <begin position="16"/>
        <end position="304"/>
    </location>
</feature>
<dbReference type="Proteomes" id="UP000184603">
    <property type="component" value="Unassembled WGS sequence"/>
</dbReference>
<dbReference type="InterPro" id="IPR023210">
    <property type="entry name" value="NADP_OxRdtase_dom"/>
</dbReference>
<dbReference type="Pfam" id="PF00248">
    <property type="entry name" value="Aldo_ket_red"/>
    <property type="match status" value="1"/>
</dbReference>
<evidence type="ECO:0000313" key="4">
    <source>
        <dbReference type="Proteomes" id="UP000184603"/>
    </source>
</evidence>
<evidence type="ECO:0000259" key="2">
    <source>
        <dbReference type="Pfam" id="PF00248"/>
    </source>
</evidence>
<sequence>MKKILLGKQGLQVPAIGLGCMGMSDFYGSSDRVNNLKVLEKALEIGCNFWDTADMYGPFTNERLLAEAFQGKREKIILATKFGVMRSEAGEWLGINGRPEYVKSCCDASLQRMGTDYIDLYYQHRVDPDVPIAETVGAMAGLVQEGKVKYIGLSEATPEQIRSAHQVHPITSLQTEYSLWSRDVEQEILPTIRELGIGFVAYSPMGRGFLSGEIQAQADLQEGDWRRENPRFQPEAIEHNKKLLATLSKHAADLKISNAQLALAWLLAQGDDIALIPGTRHEKYLLQNWQAMEIALTDRVIADLADQASKFEVEGTRY</sequence>
<dbReference type="GO" id="GO:0016491">
    <property type="term" value="F:oxidoreductase activity"/>
    <property type="evidence" value="ECO:0007669"/>
    <property type="project" value="UniProtKB-KW"/>
</dbReference>
<dbReference type="OrthoDB" id="5328358at2"/>
<dbReference type="PANTHER" id="PTHR43625:SF40">
    <property type="entry name" value="ALDO-KETO REDUCTASE YAKC [NADP(+)]"/>
    <property type="match status" value="1"/>
</dbReference>
<dbReference type="InterPro" id="IPR036812">
    <property type="entry name" value="NAD(P)_OxRdtase_dom_sf"/>
</dbReference>
<dbReference type="Gene3D" id="3.20.20.100">
    <property type="entry name" value="NADP-dependent oxidoreductase domain"/>
    <property type="match status" value="1"/>
</dbReference>